<gene>
    <name evidence="4" type="ORF">A2982_01870</name>
</gene>
<organism evidence="4 5">
    <name type="scientific">candidate division WWE3 bacterium RIFCSPLOWO2_01_FULL_39_13</name>
    <dbReference type="NCBI Taxonomy" id="1802624"/>
    <lineage>
        <taxon>Bacteria</taxon>
        <taxon>Katanobacteria</taxon>
    </lineage>
</organism>
<evidence type="ECO:0000259" key="2">
    <source>
        <dbReference type="SMART" id="SM00062"/>
    </source>
</evidence>
<evidence type="ECO:0000259" key="3">
    <source>
        <dbReference type="SMART" id="SM00079"/>
    </source>
</evidence>
<dbReference type="InterPro" id="IPR001638">
    <property type="entry name" value="Solute-binding_3/MltF_N"/>
</dbReference>
<feature type="domain" description="Ionotropic glutamate receptor C-terminal" evidence="3">
    <location>
        <begin position="20"/>
        <end position="237"/>
    </location>
</feature>
<feature type="domain" description="Solute-binding protein family 3/N-terminal" evidence="2">
    <location>
        <begin position="20"/>
        <end position="237"/>
    </location>
</feature>
<dbReference type="PANTHER" id="PTHR35936">
    <property type="entry name" value="MEMBRANE-BOUND LYTIC MUREIN TRANSGLYCOSYLASE F"/>
    <property type="match status" value="1"/>
</dbReference>
<protein>
    <recommendedName>
        <fullName evidence="6">Solute-binding protein family 3/N-terminal domain-containing protein</fullName>
    </recommendedName>
</protein>
<evidence type="ECO:0000256" key="1">
    <source>
        <dbReference type="ARBA" id="ARBA00022729"/>
    </source>
</evidence>
<proteinExistence type="predicted"/>
<dbReference type="SUPFAM" id="SSF53850">
    <property type="entry name" value="Periplasmic binding protein-like II"/>
    <property type="match status" value="1"/>
</dbReference>
<dbReference type="GO" id="GO:0015276">
    <property type="term" value="F:ligand-gated monoatomic ion channel activity"/>
    <property type="evidence" value="ECO:0007669"/>
    <property type="project" value="InterPro"/>
</dbReference>
<comment type="caution">
    <text evidence="4">The sequence shown here is derived from an EMBL/GenBank/DDBJ whole genome shotgun (WGS) entry which is preliminary data.</text>
</comment>
<dbReference type="SMART" id="SM00079">
    <property type="entry name" value="PBPe"/>
    <property type="match status" value="1"/>
</dbReference>
<dbReference type="GO" id="GO:0016020">
    <property type="term" value="C:membrane"/>
    <property type="evidence" value="ECO:0007669"/>
    <property type="project" value="InterPro"/>
</dbReference>
<reference evidence="4 5" key="1">
    <citation type="journal article" date="2016" name="Nat. Commun.">
        <title>Thousands of microbial genomes shed light on interconnected biogeochemical processes in an aquifer system.</title>
        <authorList>
            <person name="Anantharaman K."/>
            <person name="Brown C.T."/>
            <person name="Hug L.A."/>
            <person name="Sharon I."/>
            <person name="Castelle C.J."/>
            <person name="Probst A.J."/>
            <person name="Thomas B.C."/>
            <person name="Singh A."/>
            <person name="Wilkins M.J."/>
            <person name="Karaoz U."/>
            <person name="Brodie E.L."/>
            <person name="Williams K.H."/>
            <person name="Hubbard S.S."/>
            <person name="Banfield J.F."/>
        </authorList>
    </citation>
    <scope>NUCLEOTIDE SEQUENCE [LARGE SCALE GENOMIC DNA]</scope>
</reference>
<dbReference type="EMBL" id="MEVH01000003">
    <property type="protein sequence ID" value="OGC52326.1"/>
    <property type="molecule type" value="Genomic_DNA"/>
</dbReference>
<name>A0A1F4V5B8_UNCKA</name>
<sequence>MGNTTETSDPEIQRIKSAGKIIIGTDATFAPMEFIDTNGNVTGYDIDLGNKIAEEFGVKPEFVNVPWDNIFDNLNSGKVDLIISSVTINEERKKLYDFSDGYLNAGQVIITHKGNNSIKSVNDLKNKKIAVQKGTTNEEQALLYTQEQNVLRYDDFIQATEALNSKKADAIFADLTVAKGIIDENPGLKIASDPFTSDTYGIVFRKNSDDLVEKTNQTLQSLRQRGFLVYIKQKWLE</sequence>
<dbReference type="Gene3D" id="3.40.190.10">
    <property type="entry name" value="Periplasmic binding protein-like II"/>
    <property type="match status" value="2"/>
</dbReference>
<evidence type="ECO:0008006" key="6">
    <source>
        <dbReference type="Google" id="ProtNLM"/>
    </source>
</evidence>
<evidence type="ECO:0000313" key="4">
    <source>
        <dbReference type="EMBL" id="OGC52326.1"/>
    </source>
</evidence>
<dbReference type="SMART" id="SM00062">
    <property type="entry name" value="PBPb"/>
    <property type="match status" value="1"/>
</dbReference>
<dbReference type="CDD" id="cd13624">
    <property type="entry name" value="PBP2_Arg_Lys_His"/>
    <property type="match status" value="1"/>
</dbReference>
<dbReference type="PANTHER" id="PTHR35936:SF19">
    <property type="entry name" value="AMINO-ACID-BINDING PROTEIN YXEM-RELATED"/>
    <property type="match status" value="1"/>
</dbReference>
<dbReference type="STRING" id="1802624.A2982_01870"/>
<keyword evidence="1" id="KW-0732">Signal</keyword>
<dbReference type="InterPro" id="IPR001320">
    <property type="entry name" value="Iontro_rcpt_C"/>
</dbReference>
<evidence type="ECO:0000313" key="5">
    <source>
        <dbReference type="Proteomes" id="UP000178771"/>
    </source>
</evidence>
<dbReference type="Proteomes" id="UP000178771">
    <property type="component" value="Unassembled WGS sequence"/>
</dbReference>
<dbReference type="AlphaFoldDB" id="A0A1F4V5B8"/>
<dbReference type="Pfam" id="PF00497">
    <property type="entry name" value="SBP_bac_3"/>
    <property type="match status" value="1"/>
</dbReference>
<accession>A0A1F4V5B8</accession>